<keyword evidence="3" id="KW-1185">Reference proteome</keyword>
<sequence length="147" mass="16397">MPPWRTMADAAIQRGKAAEAAHVEAATAAAEQLPDRERKRAEREAREDGRRAARRERTIALDLALRVCGLWFRDVASLAIGAAEHVHHVDRVDALREDAARLPDPHRALRCVELVDETRRSLTLNASEELQLDALCVRLQAALGARR</sequence>
<comment type="caution">
    <text evidence="2">The sequence shown here is derived from an EMBL/GenBank/DDBJ whole genome shotgun (WGS) entry which is preliminary data.</text>
</comment>
<organism evidence="2 3">
    <name type="scientific">Patulibacter medicamentivorans</name>
    <dbReference type="NCBI Taxonomy" id="1097667"/>
    <lineage>
        <taxon>Bacteria</taxon>
        <taxon>Bacillati</taxon>
        <taxon>Actinomycetota</taxon>
        <taxon>Thermoleophilia</taxon>
        <taxon>Solirubrobacterales</taxon>
        <taxon>Patulibacteraceae</taxon>
        <taxon>Patulibacter</taxon>
    </lineage>
</organism>
<reference evidence="2 3" key="1">
    <citation type="journal article" date="2013" name="Biodegradation">
        <title>Quantitative proteomic analysis of ibuprofen-degrading Patulibacter sp. strain I11.</title>
        <authorList>
            <person name="Almeida B."/>
            <person name="Kjeldal H."/>
            <person name="Lolas I."/>
            <person name="Knudsen A.D."/>
            <person name="Carvalho G."/>
            <person name="Nielsen K.L."/>
            <person name="Barreto Crespo M.T."/>
            <person name="Stensballe A."/>
            <person name="Nielsen J.L."/>
        </authorList>
    </citation>
    <scope>NUCLEOTIDE SEQUENCE [LARGE SCALE GENOMIC DNA]</scope>
    <source>
        <strain evidence="2 3">I11</strain>
    </source>
</reference>
<evidence type="ECO:0000256" key="1">
    <source>
        <dbReference type="SAM" id="MobiDB-lite"/>
    </source>
</evidence>
<proteinExistence type="predicted"/>
<protein>
    <submittedName>
        <fullName evidence="2">DNA polymerase III</fullName>
    </submittedName>
</protein>
<dbReference type="Proteomes" id="UP000005143">
    <property type="component" value="Unassembled WGS sequence"/>
</dbReference>
<dbReference type="AlphaFoldDB" id="H0E5C9"/>
<evidence type="ECO:0000313" key="2">
    <source>
        <dbReference type="EMBL" id="EHN11124.1"/>
    </source>
</evidence>
<gene>
    <name evidence="2" type="ORF">PAI11_20200</name>
</gene>
<evidence type="ECO:0000313" key="3">
    <source>
        <dbReference type="Proteomes" id="UP000005143"/>
    </source>
</evidence>
<name>H0E5C9_9ACTN</name>
<accession>H0E5C9</accession>
<feature type="compositionally biased region" description="Basic and acidic residues" evidence="1">
    <location>
        <begin position="33"/>
        <end position="53"/>
    </location>
</feature>
<feature type="region of interest" description="Disordered" evidence="1">
    <location>
        <begin position="1"/>
        <end position="53"/>
    </location>
</feature>
<dbReference type="EMBL" id="AGUD01000160">
    <property type="protein sequence ID" value="EHN11124.1"/>
    <property type="molecule type" value="Genomic_DNA"/>
</dbReference>